<feature type="compositionally biased region" description="Polar residues" evidence="1">
    <location>
        <begin position="18"/>
        <end position="38"/>
    </location>
</feature>
<evidence type="ECO:0000313" key="3">
    <source>
        <dbReference type="Proteomes" id="UP001390339"/>
    </source>
</evidence>
<gene>
    <name evidence="2" type="ORF">PGQ11_002263</name>
</gene>
<reference evidence="2 3" key="1">
    <citation type="journal article" date="2024" name="IMA Fungus">
        <title>Apiospora arundinis, a panoply of carbohydrate-active enzymes and secondary metabolites.</title>
        <authorList>
            <person name="Sorensen T."/>
            <person name="Petersen C."/>
            <person name="Muurmann A.T."/>
            <person name="Christiansen J.V."/>
            <person name="Brundto M.L."/>
            <person name="Overgaard C.K."/>
            <person name="Boysen A.T."/>
            <person name="Wollenberg R.D."/>
            <person name="Larsen T.O."/>
            <person name="Sorensen J.L."/>
            <person name="Nielsen K.L."/>
            <person name="Sondergaard T.E."/>
        </authorList>
    </citation>
    <scope>NUCLEOTIDE SEQUENCE [LARGE SCALE GENOMIC DNA]</scope>
    <source>
        <strain evidence="2 3">AAU 773</strain>
    </source>
</reference>
<evidence type="ECO:0000313" key="2">
    <source>
        <dbReference type="EMBL" id="KAK8877317.1"/>
    </source>
</evidence>
<dbReference type="EMBL" id="JAPCWZ010000002">
    <property type="protein sequence ID" value="KAK8877317.1"/>
    <property type="molecule type" value="Genomic_DNA"/>
</dbReference>
<proteinExistence type="predicted"/>
<feature type="region of interest" description="Disordered" evidence="1">
    <location>
        <begin position="1"/>
        <end position="43"/>
    </location>
</feature>
<evidence type="ECO:0000256" key="1">
    <source>
        <dbReference type="SAM" id="MobiDB-lite"/>
    </source>
</evidence>
<organism evidence="2 3">
    <name type="scientific">Apiospora arundinis</name>
    <dbReference type="NCBI Taxonomy" id="335852"/>
    <lineage>
        <taxon>Eukaryota</taxon>
        <taxon>Fungi</taxon>
        <taxon>Dikarya</taxon>
        <taxon>Ascomycota</taxon>
        <taxon>Pezizomycotina</taxon>
        <taxon>Sordariomycetes</taxon>
        <taxon>Xylariomycetidae</taxon>
        <taxon>Amphisphaeriales</taxon>
        <taxon>Apiosporaceae</taxon>
        <taxon>Apiospora</taxon>
    </lineage>
</organism>
<accession>A0ABR2JHM5</accession>
<keyword evidence="3" id="KW-1185">Reference proteome</keyword>
<protein>
    <recommendedName>
        <fullName evidence="4">RRM domain-containing protein</fullName>
    </recommendedName>
</protein>
<sequence>MPSTNHLNPTAKPYVPQGNGTNTLNKPEQWKNGSTSMTKAPDAGNLIPEAESVHLLVHHLPANCTPRMLADSIRDYGRIWSLKVSPNPPSISSGPACTAALSFFEAAAARRFYLNAEHHGFLFVGGRRARVSYHPWRIAGKEQRQLQHKSRCLLVHGDPDFINGDSLLVFLRSRLLFLADKSLADIRTNEVEVRHRYITARGSIVELRFDEGFYGRASLALDVLQLEDNPRILGVKYGVDPCAKPE</sequence>
<dbReference type="Proteomes" id="UP001390339">
    <property type="component" value="Unassembled WGS sequence"/>
</dbReference>
<comment type="caution">
    <text evidence="2">The sequence shown here is derived from an EMBL/GenBank/DDBJ whole genome shotgun (WGS) entry which is preliminary data.</text>
</comment>
<name>A0ABR2JHM5_9PEZI</name>
<dbReference type="SUPFAM" id="SSF54928">
    <property type="entry name" value="RNA-binding domain, RBD"/>
    <property type="match status" value="1"/>
</dbReference>
<evidence type="ECO:0008006" key="4">
    <source>
        <dbReference type="Google" id="ProtNLM"/>
    </source>
</evidence>
<dbReference type="InterPro" id="IPR035979">
    <property type="entry name" value="RBD_domain_sf"/>
</dbReference>